<dbReference type="OrthoDB" id="6610259at2759"/>
<dbReference type="AlphaFoldDB" id="A0A0L7QNV4"/>
<feature type="signal peptide" evidence="4">
    <location>
        <begin position="1"/>
        <end position="22"/>
    </location>
</feature>
<dbReference type="EMBL" id="KQ414849">
    <property type="protein sequence ID" value="KOC60249.1"/>
    <property type="molecule type" value="Genomic_DNA"/>
</dbReference>
<dbReference type="Proteomes" id="UP000053825">
    <property type="component" value="Unassembled WGS sequence"/>
</dbReference>
<dbReference type="GO" id="GO:0005576">
    <property type="term" value="C:extracellular region"/>
    <property type="evidence" value="ECO:0007669"/>
    <property type="project" value="UniProtKB-SubCell"/>
</dbReference>
<dbReference type="PANTHER" id="PTHR21364">
    <property type="entry name" value="GENERAL ODORANT-BINDING PROTEIN 19A"/>
    <property type="match status" value="1"/>
</dbReference>
<protein>
    <submittedName>
        <fullName evidence="5">General odorant-binding protein 19a</fullName>
    </submittedName>
</protein>
<reference evidence="5 6" key="1">
    <citation type="submission" date="2015-07" db="EMBL/GenBank/DDBJ databases">
        <title>The genome of Habropoda laboriosa.</title>
        <authorList>
            <person name="Pan H."/>
            <person name="Kapheim K."/>
        </authorList>
    </citation>
    <scope>NUCLEOTIDE SEQUENCE [LARGE SCALE GENOMIC DNA]</scope>
    <source>
        <strain evidence="5">0110345459</strain>
    </source>
</reference>
<keyword evidence="3" id="KW-0964">Secreted</keyword>
<organism evidence="5 6">
    <name type="scientific">Habropoda laboriosa</name>
    <dbReference type="NCBI Taxonomy" id="597456"/>
    <lineage>
        <taxon>Eukaryota</taxon>
        <taxon>Metazoa</taxon>
        <taxon>Ecdysozoa</taxon>
        <taxon>Arthropoda</taxon>
        <taxon>Hexapoda</taxon>
        <taxon>Insecta</taxon>
        <taxon>Pterygota</taxon>
        <taxon>Neoptera</taxon>
        <taxon>Endopterygota</taxon>
        <taxon>Hymenoptera</taxon>
        <taxon>Apocrita</taxon>
        <taxon>Aculeata</taxon>
        <taxon>Apoidea</taxon>
        <taxon>Anthophila</taxon>
        <taxon>Apidae</taxon>
        <taxon>Habropoda</taxon>
    </lineage>
</organism>
<keyword evidence="6" id="KW-1185">Reference proteome</keyword>
<dbReference type="Pfam" id="PF01395">
    <property type="entry name" value="PBP_GOBP"/>
    <property type="match status" value="1"/>
</dbReference>
<dbReference type="SMART" id="SM00708">
    <property type="entry name" value="PhBP"/>
    <property type="match status" value="1"/>
</dbReference>
<sequence>MYVKQLLCITLFAFAAMKPVMSVSQEQMEKLAKSMRKSCLQKIDTSEDLIDGMRTGNFPDDDNLKCYTNCIMKTLRSFKNGAIDFPMIIRQIEMAMPPKIVARMKEVIAKCSKREYSGDECTITYDYVKCYYEVDPEIFIFP</sequence>
<dbReference type="CDD" id="cd23992">
    <property type="entry name" value="PBP_GOBP"/>
    <property type="match status" value="1"/>
</dbReference>
<dbReference type="GO" id="GO:0042048">
    <property type="term" value="P:olfactory behavior"/>
    <property type="evidence" value="ECO:0007669"/>
    <property type="project" value="TreeGrafter"/>
</dbReference>
<evidence type="ECO:0000256" key="2">
    <source>
        <dbReference type="ARBA" id="ARBA00008098"/>
    </source>
</evidence>
<name>A0A0L7QNV4_9HYME</name>
<comment type="subcellular location">
    <subcellularLocation>
        <location evidence="1">Secreted</location>
    </subcellularLocation>
</comment>
<dbReference type="SUPFAM" id="SSF47565">
    <property type="entry name" value="Insect pheromone/odorant-binding proteins"/>
    <property type="match status" value="1"/>
</dbReference>
<dbReference type="Gene3D" id="1.10.238.20">
    <property type="entry name" value="Pheromone/general odorant binding protein domain"/>
    <property type="match status" value="1"/>
</dbReference>
<dbReference type="GO" id="GO:0005549">
    <property type="term" value="F:odorant binding"/>
    <property type="evidence" value="ECO:0007669"/>
    <property type="project" value="InterPro"/>
</dbReference>
<dbReference type="GO" id="GO:0035275">
    <property type="term" value="F:dibutyl phthalate binding"/>
    <property type="evidence" value="ECO:0007669"/>
    <property type="project" value="TreeGrafter"/>
</dbReference>
<evidence type="ECO:0000256" key="4">
    <source>
        <dbReference type="SAM" id="SignalP"/>
    </source>
</evidence>
<evidence type="ECO:0000313" key="6">
    <source>
        <dbReference type="Proteomes" id="UP000053825"/>
    </source>
</evidence>
<comment type="similarity">
    <text evidence="2">Belongs to the PBP/GOBP family.</text>
</comment>
<feature type="chain" id="PRO_5005574663" evidence="4">
    <location>
        <begin position="23"/>
        <end position="142"/>
    </location>
</feature>
<dbReference type="InterPro" id="IPR006170">
    <property type="entry name" value="PBP/GOBP"/>
</dbReference>
<dbReference type="FunFam" id="1.10.238.20:FF:000001">
    <property type="entry name" value="General odorant-binding protein lush"/>
    <property type="match status" value="1"/>
</dbReference>
<evidence type="ECO:0000313" key="5">
    <source>
        <dbReference type="EMBL" id="KOC60249.1"/>
    </source>
</evidence>
<accession>A0A0L7QNV4</accession>
<proteinExistence type="inferred from homology"/>
<dbReference type="GO" id="GO:0007608">
    <property type="term" value="P:sensory perception of smell"/>
    <property type="evidence" value="ECO:0007669"/>
    <property type="project" value="TreeGrafter"/>
</dbReference>
<gene>
    <name evidence="5" type="ORF">WH47_09023</name>
</gene>
<dbReference type="PANTHER" id="PTHR21364:SF2">
    <property type="entry name" value="GENERAL ODORANT-BINDING PROTEIN 19A"/>
    <property type="match status" value="1"/>
</dbReference>
<keyword evidence="4" id="KW-0732">Signal</keyword>
<evidence type="ECO:0000256" key="3">
    <source>
        <dbReference type="ARBA" id="ARBA00022525"/>
    </source>
</evidence>
<dbReference type="InterPro" id="IPR036728">
    <property type="entry name" value="PBP_GOBP_sf"/>
</dbReference>
<evidence type="ECO:0000256" key="1">
    <source>
        <dbReference type="ARBA" id="ARBA00004613"/>
    </source>
</evidence>